<evidence type="ECO:0000313" key="3">
    <source>
        <dbReference type="Proteomes" id="UP001159427"/>
    </source>
</evidence>
<dbReference type="EMBL" id="CALNXI010000823">
    <property type="protein sequence ID" value="CAH3141763.1"/>
    <property type="molecule type" value="Genomic_DNA"/>
</dbReference>
<evidence type="ECO:0000256" key="1">
    <source>
        <dbReference type="SAM" id="MobiDB-lite"/>
    </source>
</evidence>
<feature type="region of interest" description="Disordered" evidence="1">
    <location>
        <begin position="31"/>
        <end position="82"/>
    </location>
</feature>
<name>A0ABN8PGV3_9CNID</name>
<sequence>MEETSRVVEASSDDEFSSVVIPIFPKSVITAHEWQEVPDPSTISSTETEPADRVSETSEFSNADHESPISPNKRTRWDSNREDNKEIVNDEIHSMAEVTVAEWLNFEMPASSAFVNVADPLNKEDDLMWDDRLAVLVEEIEEGLRDEEACYDTNDDEFSKVSECISYNSETFEGRDTLTRPVSSGEETEPCETAENNDKKPLYPKATAVFGTVMVLLALFTIKHNLPAEAIQNLLTLFSLTLPSSHCLLWKAKCLPNTVNRFKDYFKSLRNPLRIHYYCAFCLMYIELKTATTCPNGSCPQDLKKPKLLRSISEHLKYWKANELRSFLLYYGLPVLYGLLPDEHFEHYFYFVRAIYLLLLESISEEQLKIAEQLLQHVYTLGSFYRKRLDYNEFLALERYFGHAPVTAEVNAFNHIEMNGHRFMVWIIKECFEGTVQLYNIVLITLAILPRLSVSFSHV</sequence>
<gene>
    <name evidence="2" type="ORF">PEVE_00042266</name>
</gene>
<comment type="caution">
    <text evidence="2">The sequence shown here is derived from an EMBL/GenBank/DDBJ whole genome shotgun (WGS) entry which is preliminary data.</text>
</comment>
<feature type="compositionally biased region" description="Basic and acidic residues" evidence="1">
    <location>
        <begin position="50"/>
        <end position="67"/>
    </location>
</feature>
<reference evidence="2 3" key="1">
    <citation type="submission" date="2022-05" db="EMBL/GenBank/DDBJ databases">
        <authorList>
            <consortium name="Genoscope - CEA"/>
            <person name="William W."/>
        </authorList>
    </citation>
    <scope>NUCLEOTIDE SEQUENCE [LARGE SCALE GENOMIC DNA]</scope>
</reference>
<evidence type="ECO:0000313" key="2">
    <source>
        <dbReference type="EMBL" id="CAH3141763.1"/>
    </source>
</evidence>
<feature type="region of interest" description="Disordered" evidence="1">
    <location>
        <begin position="175"/>
        <end position="199"/>
    </location>
</feature>
<proteinExistence type="predicted"/>
<dbReference type="PANTHER" id="PTHR46579">
    <property type="entry name" value="F5/8 TYPE C DOMAIN-CONTAINING PROTEIN-RELATED"/>
    <property type="match status" value="1"/>
</dbReference>
<dbReference type="Proteomes" id="UP001159427">
    <property type="component" value="Unassembled WGS sequence"/>
</dbReference>
<dbReference type="PANTHER" id="PTHR46579:SF1">
    <property type="entry name" value="F5_8 TYPE C DOMAIN-CONTAINING PROTEIN"/>
    <property type="match status" value="1"/>
</dbReference>
<protein>
    <submittedName>
        <fullName evidence="2">Uncharacterized protein</fullName>
    </submittedName>
</protein>
<organism evidence="2 3">
    <name type="scientific">Porites evermanni</name>
    <dbReference type="NCBI Taxonomy" id="104178"/>
    <lineage>
        <taxon>Eukaryota</taxon>
        <taxon>Metazoa</taxon>
        <taxon>Cnidaria</taxon>
        <taxon>Anthozoa</taxon>
        <taxon>Hexacorallia</taxon>
        <taxon>Scleractinia</taxon>
        <taxon>Fungiina</taxon>
        <taxon>Poritidae</taxon>
        <taxon>Porites</taxon>
    </lineage>
</organism>
<keyword evidence="3" id="KW-1185">Reference proteome</keyword>
<accession>A0ABN8PGV3</accession>